<dbReference type="EMBL" id="JARBHB010000007">
    <property type="protein sequence ID" value="KAJ8879978.1"/>
    <property type="molecule type" value="Genomic_DNA"/>
</dbReference>
<reference evidence="1 2" key="1">
    <citation type="submission" date="2023-02" db="EMBL/GenBank/DDBJ databases">
        <title>LHISI_Scaffold_Assembly.</title>
        <authorList>
            <person name="Stuart O.P."/>
            <person name="Cleave R."/>
            <person name="Magrath M.J.L."/>
            <person name="Mikheyev A.S."/>
        </authorList>
    </citation>
    <scope>NUCLEOTIDE SEQUENCE [LARGE SCALE GENOMIC DNA]</scope>
    <source>
        <strain evidence="1">Daus_M_001</strain>
        <tissue evidence="1">Leg muscle</tissue>
    </source>
</reference>
<evidence type="ECO:0000313" key="2">
    <source>
        <dbReference type="Proteomes" id="UP001159363"/>
    </source>
</evidence>
<protein>
    <submittedName>
        <fullName evidence="1">Uncharacterized protein</fullName>
    </submittedName>
</protein>
<dbReference type="Proteomes" id="UP001159363">
    <property type="component" value="Chromosome 6"/>
</dbReference>
<accession>A0ABQ9H6Q7</accession>
<name>A0ABQ9H6Q7_9NEOP</name>
<proteinExistence type="predicted"/>
<sequence length="84" mass="9862">MGTKELYRLLPLKNDDLKNIDIFDPVKKQSGEWLKVHNFAKAFPNVIANNEYNELKSEFVTYTLWDPPAELSIAMPHNPDTYWH</sequence>
<keyword evidence="2" id="KW-1185">Reference proteome</keyword>
<gene>
    <name evidence="1" type="ORF">PR048_020599</name>
</gene>
<organism evidence="1 2">
    <name type="scientific">Dryococelus australis</name>
    <dbReference type="NCBI Taxonomy" id="614101"/>
    <lineage>
        <taxon>Eukaryota</taxon>
        <taxon>Metazoa</taxon>
        <taxon>Ecdysozoa</taxon>
        <taxon>Arthropoda</taxon>
        <taxon>Hexapoda</taxon>
        <taxon>Insecta</taxon>
        <taxon>Pterygota</taxon>
        <taxon>Neoptera</taxon>
        <taxon>Polyneoptera</taxon>
        <taxon>Phasmatodea</taxon>
        <taxon>Verophasmatodea</taxon>
        <taxon>Anareolatae</taxon>
        <taxon>Phasmatidae</taxon>
        <taxon>Eurycanthinae</taxon>
        <taxon>Dryococelus</taxon>
    </lineage>
</organism>
<evidence type="ECO:0000313" key="1">
    <source>
        <dbReference type="EMBL" id="KAJ8879978.1"/>
    </source>
</evidence>
<comment type="caution">
    <text evidence="1">The sequence shown here is derived from an EMBL/GenBank/DDBJ whole genome shotgun (WGS) entry which is preliminary data.</text>
</comment>